<comment type="caution">
    <text evidence="4">The sequence shown here is derived from an EMBL/GenBank/DDBJ whole genome shotgun (WGS) entry which is preliminary data.</text>
</comment>
<feature type="signal peptide" evidence="3">
    <location>
        <begin position="1"/>
        <end position="18"/>
    </location>
</feature>
<feature type="region of interest" description="Disordered" evidence="2">
    <location>
        <begin position="355"/>
        <end position="418"/>
    </location>
</feature>
<feature type="region of interest" description="Disordered" evidence="2">
    <location>
        <begin position="202"/>
        <end position="221"/>
    </location>
</feature>
<dbReference type="Proteomes" id="UP001189429">
    <property type="component" value="Unassembled WGS sequence"/>
</dbReference>
<feature type="compositionally biased region" description="Low complexity" evidence="2">
    <location>
        <begin position="380"/>
        <end position="398"/>
    </location>
</feature>
<evidence type="ECO:0000256" key="1">
    <source>
        <dbReference type="SAM" id="Coils"/>
    </source>
</evidence>
<protein>
    <submittedName>
        <fullName evidence="4">Uncharacterized protein</fullName>
    </submittedName>
</protein>
<feature type="chain" id="PRO_5046454820" evidence="3">
    <location>
        <begin position="19"/>
        <end position="523"/>
    </location>
</feature>
<gene>
    <name evidence="4" type="ORF">PCOR1329_LOCUS27530</name>
</gene>
<accession>A0ABN9S8Z4</accession>
<keyword evidence="1" id="KW-0175">Coiled coil</keyword>
<keyword evidence="3" id="KW-0732">Signal</keyword>
<organism evidence="4 5">
    <name type="scientific">Prorocentrum cordatum</name>
    <dbReference type="NCBI Taxonomy" id="2364126"/>
    <lineage>
        <taxon>Eukaryota</taxon>
        <taxon>Sar</taxon>
        <taxon>Alveolata</taxon>
        <taxon>Dinophyceae</taxon>
        <taxon>Prorocentrales</taxon>
        <taxon>Prorocentraceae</taxon>
        <taxon>Prorocentrum</taxon>
    </lineage>
</organism>
<feature type="coiled-coil region" evidence="1">
    <location>
        <begin position="236"/>
        <end position="263"/>
    </location>
</feature>
<dbReference type="EMBL" id="CAUYUJ010010001">
    <property type="protein sequence ID" value="CAK0828253.1"/>
    <property type="molecule type" value="Genomic_DNA"/>
</dbReference>
<feature type="compositionally biased region" description="Low complexity" evidence="2">
    <location>
        <begin position="406"/>
        <end position="416"/>
    </location>
</feature>
<reference evidence="4" key="1">
    <citation type="submission" date="2023-10" db="EMBL/GenBank/DDBJ databases">
        <authorList>
            <person name="Chen Y."/>
            <person name="Shah S."/>
            <person name="Dougan E. K."/>
            <person name="Thang M."/>
            <person name="Chan C."/>
        </authorList>
    </citation>
    <scope>NUCLEOTIDE SEQUENCE [LARGE SCALE GENOMIC DNA]</scope>
</reference>
<sequence length="523" mass="54528">MAALCLAARLSFQALVPGLRRCASCAAAHWPPASALSLPAVYCYSTPGGAVPPPSAASPQPPGLAARAASADSAGLQCAATGPPIGCLQAWHTQLGYEQLLSTQHDQHHLALQHKDAEAAHLRAWVRALEASRPLEEMQVTQLLQTKDEEAAAMMAAKHKELELMAGLLDLREQQIEHLGAMVELSRLDTLGLGASALSQPGTAQLPLQPAPQPDQAAADRTTLLPPGTELLQPVRQDGASEAAQLRQEVQRLRCRLGDLESYVVLDGEALRERAGALGVAAARNAGEGPGGLCGLAGLPAAEALARLAQQPPLVPAAGPAAAPAASEEADDLRSLLALPRGYSWGRRYVIPSNGEAQAQPQRAEWAGARAEGPKPSGVSALSTSAASGPPSGSAAGRSGLGAAGGAAPSPTSAAPLDERGHLEHAGWRYPAHAGDPLDAAIAALVNRPGRYSGWRAMLCRLDRGLYLCGTRRMQLQVDINWEQIKASSDDGRTWADLNDMMDCAEGSQRALLERARSAVRLG</sequence>
<evidence type="ECO:0000256" key="2">
    <source>
        <dbReference type="SAM" id="MobiDB-lite"/>
    </source>
</evidence>
<feature type="compositionally biased region" description="Low complexity" evidence="2">
    <location>
        <begin position="204"/>
        <end position="220"/>
    </location>
</feature>
<name>A0ABN9S8Z4_9DINO</name>
<evidence type="ECO:0000313" key="5">
    <source>
        <dbReference type="Proteomes" id="UP001189429"/>
    </source>
</evidence>
<evidence type="ECO:0000256" key="3">
    <source>
        <dbReference type="SAM" id="SignalP"/>
    </source>
</evidence>
<proteinExistence type="predicted"/>
<keyword evidence="5" id="KW-1185">Reference proteome</keyword>
<evidence type="ECO:0000313" key="4">
    <source>
        <dbReference type="EMBL" id="CAK0828253.1"/>
    </source>
</evidence>